<evidence type="ECO:0000313" key="2">
    <source>
        <dbReference type="EMBL" id="KAE9157695.1"/>
    </source>
</evidence>
<dbReference type="EMBL" id="QXFX01009299">
    <property type="protein sequence ID" value="KAE9054784.1"/>
    <property type="molecule type" value="Genomic_DNA"/>
</dbReference>
<comment type="caution">
    <text evidence="1">The sequence shown here is derived from an EMBL/GenBank/DDBJ whole genome shotgun (WGS) entry which is preliminary data.</text>
</comment>
<dbReference type="AlphaFoldDB" id="A0A6G0JET8"/>
<name>A0A6G0JET8_9STRA</name>
<dbReference type="Proteomes" id="UP000488956">
    <property type="component" value="Unassembled WGS sequence"/>
</dbReference>
<reference evidence="4 5" key="1">
    <citation type="submission" date="2018-09" db="EMBL/GenBank/DDBJ databases">
        <title>Genomic investigation of the strawberry pathogen Phytophthora fragariae indicates pathogenicity is determined by transcriptional variation in three key races.</title>
        <authorList>
            <person name="Adams T.M."/>
            <person name="Armitage A.D."/>
            <person name="Sobczyk M.K."/>
            <person name="Bates H.J."/>
            <person name="Dunwell J.M."/>
            <person name="Nellist C.F."/>
            <person name="Harrison R.J."/>
        </authorList>
    </citation>
    <scope>NUCLEOTIDE SEQUENCE [LARGE SCALE GENOMIC DNA]</scope>
    <source>
        <strain evidence="2 4">BC-23</strain>
        <strain evidence="1 5">ONT-3</strain>
    </source>
</reference>
<organism evidence="1 5">
    <name type="scientific">Phytophthora fragariae</name>
    <dbReference type="NCBI Taxonomy" id="53985"/>
    <lineage>
        <taxon>Eukaryota</taxon>
        <taxon>Sar</taxon>
        <taxon>Stramenopiles</taxon>
        <taxon>Oomycota</taxon>
        <taxon>Peronosporomycetes</taxon>
        <taxon>Peronosporales</taxon>
        <taxon>Peronosporaceae</taxon>
        <taxon>Phytophthora</taxon>
    </lineage>
</organism>
<evidence type="ECO:0000313" key="5">
    <source>
        <dbReference type="Proteomes" id="UP000488956"/>
    </source>
</evidence>
<evidence type="ECO:0000313" key="4">
    <source>
        <dbReference type="Proteomes" id="UP000476176"/>
    </source>
</evidence>
<proteinExistence type="predicted"/>
<evidence type="ECO:0000313" key="1">
    <source>
        <dbReference type="EMBL" id="KAE9054784.1"/>
    </source>
</evidence>
<sequence>MTRSPFVSLAGATITSSADEAGRPVNTSTGECPASDCTAVWFRFACRAGSKYGHS</sequence>
<accession>A0A6G0JET8</accession>
<dbReference type="EMBL" id="QXGC01009396">
    <property type="protein sequence ID" value="KAE9157697.1"/>
    <property type="molecule type" value="Genomic_DNA"/>
</dbReference>
<evidence type="ECO:0000313" key="3">
    <source>
        <dbReference type="EMBL" id="KAE9157697.1"/>
    </source>
</evidence>
<protein>
    <submittedName>
        <fullName evidence="1">Uncharacterized protein</fullName>
    </submittedName>
</protein>
<dbReference type="Proteomes" id="UP000476176">
    <property type="component" value="Unassembled WGS sequence"/>
</dbReference>
<gene>
    <name evidence="3" type="ORF">PF004_g32126</name>
    <name evidence="2" type="ORF">PF004_g32127</name>
    <name evidence="1" type="ORF">PF010_g32388</name>
</gene>
<dbReference type="EMBL" id="QXGC01009397">
    <property type="protein sequence ID" value="KAE9157695.1"/>
    <property type="molecule type" value="Genomic_DNA"/>
</dbReference>